<comment type="similarity">
    <text evidence="1">Belongs to the cycloisomerase 2 family.</text>
</comment>
<keyword evidence="2" id="KW-0732">Signal</keyword>
<comment type="caution">
    <text evidence="3">The sequence shown here is derived from an EMBL/GenBank/DDBJ whole genome shotgun (WGS) entry which is preliminary data.</text>
</comment>
<name>A0AAI9ED32_9PEZI</name>
<dbReference type="Pfam" id="PF10282">
    <property type="entry name" value="Lactonase"/>
    <property type="match status" value="1"/>
</dbReference>
<dbReference type="InterPro" id="IPR050282">
    <property type="entry name" value="Cycloisomerase_2"/>
</dbReference>
<evidence type="ECO:0000256" key="1">
    <source>
        <dbReference type="ARBA" id="ARBA00005564"/>
    </source>
</evidence>
<dbReference type="PANTHER" id="PTHR30344:SF4">
    <property type="entry name" value="CYCLASE, PUTATIVE (AFU_ORTHOLOGUE AFUA_6G11580)-RELATED"/>
    <property type="match status" value="1"/>
</dbReference>
<dbReference type="InterPro" id="IPR015943">
    <property type="entry name" value="WD40/YVTN_repeat-like_dom_sf"/>
</dbReference>
<dbReference type="Gene3D" id="2.130.10.10">
    <property type="entry name" value="YVTN repeat-like/Quinoprotein amine dehydrogenase"/>
    <property type="match status" value="1"/>
</dbReference>
<sequence length="373" mass="39365">MRTNTGLSALLAATSVRAAVHELIVGTFGTTALYTLAFDDVTEELSLVKNTTTNAASSWISFSHDKKTLYGTSFKAASTSYVSYNVVNATTLVPNNKTLTADNSTVSAIYVAAANKPPYNVYGVSFGSTSGPGLVMSVDQLGGLDKVVQSYNYSNDSAVHGLAIGADGSFLYSADDTGNKIWTHAVDPATGELTLVDSLEAPETGSDPRHVAAHPSGQYLYAVMEGKSKIAQYSIDQTTGKPVYCNISFPLLPSGSNSSLYWADEVMLSKSSNLLWATNRARTTSSKGYISAFSLTADGAIEKQLFLTETTTSGGSANAVTPSGFSDEYVALTDSSVGFVDVWKLAANRSTASVVSRVMLEDGECCANAIWYS</sequence>
<dbReference type="InterPro" id="IPR019405">
    <property type="entry name" value="Lactonase_7-beta_prop"/>
</dbReference>
<dbReference type="AlphaFoldDB" id="A0AAI9ED32"/>
<protein>
    <submittedName>
        <fullName evidence="3">Carboxy-cis,cis-muconate cyclase</fullName>
    </submittedName>
</protein>
<evidence type="ECO:0000313" key="3">
    <source>
        <dbReference type="EMBL" id="CAK4033591.1"/>
    </source>
</evidence>
<dbReference type="GO" id="GO:0017057">
    <property type="term" value="F:6-phosphogluconolactonase activity"/>
    <property type="evidence" value="ECO:0007669"/>
    <property type="project" value="TreeGrafter"/>
</dbReference>
<reference evidence="3" key="1">
    <citation type="submission" date="2023-11" db="EMBL/GenBank/DDBJ databases">
        <authorList>
            <person name="Alioto T."/>
            <person name="Alioto T."/>
            <person name="Gomez Garrido J."/>
        </authorList>
    </citation>
    <scope>NUCLEOTIDE SEQUENCE</scope>
</reference>
<dbReference type="EMBL" id="CAVMBE010000089">
    <property type="protein sequence ID" value="CAK4033591.1"/>
    <property type="molecule type" value="Genomic_DNA"/>
</dbReference>
<dbReference type="SUPFAM" id="SSF75011">
    <property type="entry name" value="3-carboxy-cis,cis-mucoante lactonizing enzyme"/>
    <property type="match status" value="1"/>
</dbReference>
<feature type="signal peptide" evidence="2">
    <location>
        <begin position="1"/>
        <end position="18"/>
    </location>
</feature>
<accession>A0AAI9ED32</accession>
<dbReference type="Proteomes" id="UP001296104">
    <property type="component" value="Unassembled WGS sequence"/>
</dbReference>
<gene>
    <name evidence="3" type="ORF">LECACI_7A008749</name>
</gene>
<dbReference type="PANTHER" id="PTHR30344">
    <property type="entry name" value="6-PHOSPHOGLUCONOLACTONASE-RELATED"/>
    <property type="match status" value="1"/>
</dbReference>
<proteinExistence type="inferred from homology"/>
<feature type="chain" id="PRO_5042488133" evidence="2">
    <location>
        <begin position="19"/>
        <end position="373"/>
    </location>
</feature>
<evidence type="ECO:0000256" key="2">
    <source>
        <dbReference type="SAM" id="SignalP"/>
    </source>
</evidence>
<keyword evidence="4" id="KW-1185">Reference proteome</keyword>
<organism evidence="3 4">
    <name type="scientific">Lecanosticta acicola</name>
    <dbReference type="NCBI Taxonomy" id="111012"/>
    <lineage>
        <taxon>Eukaryota</taxon>
        <taxon>Fungi</taxon>
        <taxon>Dikarya</taxon>
        <taxon>Ascomycota</taxon>
        <taxon>Pezizomycotina</taxon>
        <taxon>Dothideomycetes</taxon>
        <taxon>Dothideomycetidae</taxon>
        <taxon>Mycosphaerellales</taxon>
        <taxon>Mycosphaerellaceae</taxon>
        <taxon>Lecanosticta</taxon>
    </lineage>
</organism>
<evidence type="ECO:0000313" key="4">
    <source>
        <dbReference type="Proteomes" id="UP001296104"/>
    </source>
</evidence>